<protein>
    <recommendedName>
        <fullName evidence="4">Lipoprotein</fullName>
    </recommendedName>
</protein>
<accession>A0A399R834</accession>
<proteinExistence type="predicted"/>
<gene>
    <name evidence="2" type="ORF">D1223_16950</name>
</gene>
<keyword evidence="3" id="KW-1185">Reference proteome</keyword>
<comment type="caution">
    <text evidence="2">The sequence shown here is derived from an EMBL/GenBank/DDBJ whole genome shotgun (WGS) entry which is preliminary data.</text>
</comment>
<dbReference type="RefSeq" id="WP_119377534.1">
    <property type="nucleotide sequence ID" value="NZ_QWFX01000016.1"/>
</dbReference>
<evidence type="ECO:0000313" key="3">
    <source>
        <dbReference type="Proteomes" id="UP000266385"/>
    </source>
</evidence>
<dbReference type="Proteomes" id="UP000266385">
    <property type="component" value="Unassembled WGS sequence"/>
</dbReference>
<keyword evidence="1" id="KW-0732">Signal</keyword>
<feature type="signal peptide" evidence="1">
    <location>
        <begin position="1"/>
        <end position="20"/>
    </location>
</feature>
<organism evidence="2 3">
    <name type="scientific">Henriciella mobilis</name>
    <dbReference type="NCBI Taxonomy" id="2305467"/>
    <lineage>
        <taxon>Bacteria</taxon>
        <taxon>Pseudomonadati</taxon>
        <taxon>Pseudomonadota</taxon>
        <taxon>Alphaproteobacteria</taxon>
        <taxon>Hyphomonadales</taxon>
        <taxon>Hyphomonadaceae</taxon>
        <taxon>Henriciella</taxon>
    </lineage>
</organism>
<dbReference type="PROSITE" id="PS51257">
    <property type="entry name" value="PROKAR_LIPOPROTEIN"/>
    <property type="match status" value="1"/>
</dbReference>
<name>A0A399R834_9PROT</name>
<evidence type="ECO:0000256" key="1">
    <source>
        <dbReference type="SAM" id="SignalP"/>
    </source>
</evidence>
<dbReference type="AlphaFoldDB" id="A0A399R834"/>
<feature type="chain" id="PRO_5017258032" description="Lipoprotein" evidence="1">
    <location>
        <begin position="21"/>
        <end position="122"/>
    </location>
</feature>
<dbReference type="OrthoDB" id="7632374at2"/>
<sequence length="122" mass="12376">MTGKTLSLALACCASLLTGACQTSGATRPATLETADEATLARVKAVAAEAVGRAQIRLGEGDLTETSTLTVLPPPLGPNETASPAMPTVFDIVTHGSDCLLVNRSTGEQFMIEGVSCVAVEG</sequence>
<evidence type="ECO:0008006" key="4">
    <source>
        <dbReference type="Google" id="ProtNLM"/>
    </source>
</evidence>
<dbReference type="EMBL" id="QWFX01000016">
    <property type="protein sequence ID" value="RIJ26641.1"/>
    <property type="molecule type" value="Genomic_DNA"/>
</dbReference>
<reference evidence="2 3" key="1">
    <citation type="submission" date="2018-08" db="EMBL/GenBank/DDBJ databases">
        <title>Henriciella mobilis sp. nov., isolated from seawater.</title>
        <authorList>
            <person name="Cheng H."/>
            <person name="Wu Y.-H."/>
            <person name="Xu X.-W."/>
            <person name="Guo L.-L."/>
        </authorList>
    </citation>
    <scope>NUCLEOTIDE SEQUENCE [LARGE SCALE GENOMIC DNA]</scope>
    <source>
        <strain evidence="2 3">JN25</strain>
    </source>
</reference>
<evidence type="ECO:0000313" key="2">
    <source>
        <dbReference type="EMBL" id="RIJ26641.1"/>
    </source>
</evidence>